<dbReference type="GO" id="GO:0003824">
    <property type="term" value="F:catalytic activity"/>
    <property type="evidence" value="ECO:0007669"/>
    <property type="project" value="InterPro"/>
</dbReference>
<dbReference type="RefSeq" id="WP_109319329.1">
    <property type="nucleotide sequence ID" value="NZ_QFWT01000003.1"/>
</dbReference>
<keyword evidence="6 7" id="KW-0411">Iron-sulfur</keyword>
<evidence type="ECO:0000256" key="1">
    <source>
        <dbReference type="ARBA" id="ARBA00022485"/>
    </source>
</evidence>
<feature type="domain" description="Radical SAM core" evidence="8">
    <location>
        <begin position="74"/>
        <end position="295"/>
    </location>
</feature>
<feature type="binding site" evidence="7">
    <location>
        <position position="96"/>
    </location>
    <ligand>
        <name>[4Fe-4S] cluster</name>
        <dbReference type="ChEBI" id="CHEBI:49883"/>
        <note>4Fe-4S-S-AdoMet</note>
    </ligand>
</feature>
<feature type="binding site" evidence="7">
    <location>
        <position position="93"/>
    </location>
    <ligand>
        <name>[4Fe-4S] cluster</name>
        <dbReference type="ChEBI" id="CHEBI:49883"/>
        <note>4Fe-4S-S-AdoMet</note>
    </ligand>
</feature>
<sequence length="350" mass="39506">MTVLSVNRYKTKYWHRLDDGRVVCDLCPRKCTLRDGKRGVCFIREAYNGEIVLTSYGKTSGFAVDPIEKKPLNHFLPGSSVLSFGTAGCNLACKFCQNWTISKSRELATSSVEASPQEIASLAQLHKCQSVAFTYNDPVIFLEYARDTAIACHEMGIKTVAVSAGYICDEPRKEFFSYMDAANIDLKAFTDRFYKKLCGGQLSPVLDTLLYLKHETKVWFEITTLLIPGENDSSEELNAMTEWIMQNLGPDVPLHFSAFHPSFKMMDTPFTPLSTLLRAREIAMRQGLHYVYTGNIRDVDSESTYCPVCHHSLIMRDRYQITRIDIRDQNDGTKIGVCPHCDTPIPGVFS</sequence>
<dbReference type="NCBIfam" id="TIGR04337">
    <property type="entry name" value="AmmeMemoSam_rS"/>
    <property type="match status" value="1"/>
</dbReference>
<evidence type="ECO:0000256" key="4">
    <source>
        <dbReference type="ARBA" id="ARBA00022723"/>
    </source>
</evidence>
<evidence type="ECO:0000256" key="3">
    <source>
        <dbReference type="ARBA" id="ARBA00022691"/>
    </source>
</evidence>
<dbReference type="PROSITE" id="PS51918">
    <property type="entry name" value="RADICAL_SAM"/>
    <property type="match status" value="1"/>
</dbReference>
<dbReference type="InterPro" id="IPR027596">
    <property type="entry name" value="AmmeMemoSam_rS"/>
</dbReference>
<gene>
    <name evidence="9" type="primary">amrS</name>
    <name evidence="9" type="ORF">DI392_07740</name>
</gene>
<evidence type="ECO:0000313" key="10">
    <source>
        <dbReference type="Proteomes" id="UP000245362"/>
    </source>
</evidence>
<accession>A0A2U3BBB8</accession>
<dbReference type="GO" id="GO:0051539">
    <property type="term" value="F:4 iron, 4 sulfur cluster binding"/>
    <property type="evidence" value="ECO:0007669"/>
    <property type="project" value="UniProtKB-KW"/>
</dbReference>
<evidence type="ECO:0000259" key="8">
    <source>
        <dbReference type="PROSITE" id="PS51918"/>
    </source>
</evidence>
<keyword evidence="2" id="KW-0119">Carbohydrate metabolism</keyword>
<dbReference type="InterPro" id="IPR007197">
    <property type="entry name" value="rSAM"/>
</dbReference>
<protein>
    <submittedName>
        <fullName evidence="9">AmmeMemoRadiSam system radical SAM enzyme</fullName>
    </submittedName>
</protein>
<dbReference type="Pfam" id="PF04055">
    <property type="entry name" value="Radical_SAM"/>
    <property type="match status" value="1"/>
</dbReference>
<dbReference type="PANTHER" id="PTHR30352">
    <property type="entry name" value="PYRUVATE FORMATE-LYASE-ACTIVATING ENZYME"/>
    <property type="match status" value="1"/>
</dbReference>
<comment type="caution">
    <text evidence="9">The sequence shown here is derived from an EMBL/GenBank/DDBJ whole genome shotgun (WGS) entry which is preliminary data.</text>
</comment>
<keyword evidence="5 7" id="KW-0408">Iron</keyword>
<dbReference type="PIRSF" id="PIRSF004869">
    <property type="entry name" value="PflX_prd"/>
    <property type="match status" value="1"/>
</dbReference>
<keyword evidence="10" id="KW-1185">Reference proteome</keyword>
<keyword evidence="4 7" id="KW-0479">Metal-binding</keyword>
<dbReference type="SUPFAM" id="SSF102114">
    <property type="entry name" value="Radical SAM enzymes"/>
    <property type="match status" value="1"/>
</dbReference>
<comment type="cofactor">
    <cofactor evidence="7">
        <name>[4Fe-4S] cluster</name>
        <dbReference type="ChEBI" id="CHEBI:49883"/>
    </cofactor>
    <text evidence="7">Binds 1 [4Fe-4S] cluster. The cluster is coordinated with 3 cysteines and an exchangeable S-adenosyl-L-methionine.</text>
</comment>
<dbReference type="CDD" id="cd01335">
    <property type="entry name" value="Radical_SAM"/>
    <property type="match status" value="1"/>
</dbReference>
<dbReference type="Proteomes" id="UP000245362">
    <property type="component" value="Unassembled WGS sequence"/>
</dbReference>
<reference evidence="9 10" key="1">
    <citation type="submission" date="2018-05" db="EMBL/GenBank/DDBJ databases">
        <title>Vibrio limimaris sp. nov., isolated from marine sediment.</title>
        <authorList>
            <person name="Li C.-M."/>
        </authorList>
    </citation>
    <scope>NUCLEOTIDE SEQUENCE [LARGE SCALE GENOMIC DNA]</scope>
    <source>
        <strain evidence="9 10">E4404</strain>
    </source>
</reference>
<dbReference type="OrthoDB" id="9778883at2"/>
<dbReference type="InterPro" id="IPR016431">
    <property type="entry name" value="Pyrv-formate_lyase-activ_prd"/>
</dbReference>
<keyword evidence="2" id="KW-0313">Glucose metabolism</keyword>
<dbReference type="SFLD" id="SFLDG01101">
    <property type="entry name" value="Uncharacterised_Radical_SAM_Su"/>
    <property type="match status" value="1"/>
</dbReference>
<dbReference type="InterPro" id="IPR013785">
    <property type="entry name" value="Aldolase_TIM"/>
</dbReference>
<dbReference type="PANTHER" id="PTHR30352:SF5">
    <property type="entry name" value="PYRUVATE FORMATE-LYASE 1-ACTIVATING ENZYME"/>
    <property type="match status" value="1"/>
</dbReference>
<proteinExistence type="predicted"/>
<keyword evidence="3 7" id="KW-0949">S-adenosyl-L-methionine</keyword>
<dbReference type="InterPro" id="IPR034457">
    <property type="entry name" value="Organic_radical-activating"/>
</dbReference>
<dbReference type="InterPro" id="IPR058240">
    <property type="entry name" value="rSAM_sf"/>
</dbReference>
<dbReference type="GO" id="GO:0046872">
    <property type="term" value="F:metal ion binding"/>
    <property type="evidence" value="ECO:0007669"/>
    <property type="project" value="UniProtKB-KW"/>
</dbReference>
<keyword evidence="1" id="KW-0004">4Fe-4S</keyword>
<evidence type="ECO:0000256" key="2">
    <source>
        <dbReference type="ARBA" id="ARBA00022526"/>
    </source>
</evidence>
<feature type="binding site" evidence="7">
    <location>
        <position position="89"/>
    </location>
    <ligand>
        <name>[4Fe-4S] cluster</name>
        <dbReference type="ChEBI" id="CHEBI:49883"/>
        <note>4Fe-4S-S-AdoMet</note>
    </ligand>
</feature>
<organism evidence="9 10">
    <name type="scientific">Vibrio albus</name>
    <dbReference type="NCBI Taxonomy" id="2200953"/>
    <lineage>
        <taxon>Bacteria</taxon>
        <taxon>Pseudomonadati</taxon>
        <taxon>Pseudomonadota</taxon>
        <taxon>Gammaproteobacteria</taxon>
        <taxon>Vibrionales</taxon>
        <taxon>Vibrionaceae</taxon>
        <taxon>Vibrio</taxon>
    </lineage>
</organism>
<evidence type="ECO:0000313" key="9">
    <source>
        <dbReference type="EMBL" id="PWI34078.1"/>
    </source>
</evidence>
<evidence type="ECO:0000256" key="6">
    <source>
        <dbReference type="ARBA" id="ARBA00023014"/>
    </source>
</evidence>
<name>A0A2U3BBB8_9VIBR</name>
<dbReference type="SFLD" id="SFLDS00029">
    <property type="entry name" value="Radical_SAM"/>
    <property type="match status" value="1"/>
</dbReference>
<dbReference type="Gene3D" id="3.20.20.70">
    <property type="entry name" value="Aldolase class I"/>
    <property type="match status" value="1"/>
</dbReference>
<dbReference type="AlphaFoldDB" id="A0A2U3BBB8"/>
<evidence type="ECO:0000256" key="5">
    <source>
        <dbReference type="ARBA" id="ARBA00023004"/>
    </source>
</evidence>
<dbReference type="GO" id="GO:0006006">
    <property type="term" value="P:glucose metabolic process"/>
    <property type="evidence" value="ECO:0007669"/>
    <property type="project" value="UniProtKB-KW"/>
</dbReference>
<evidence type="ECO:0000256" key="7">
    <source>
        <dbReference type="PIRSR" id="PIRSR004869-50"/>
    </source>
</evidence>
<dbReference type="EMBL" id="QFWT01000003">
    <property type="protein sequence ID" value="PWI34078.1"/>
    <property type="molecule type" value="Genomic_DNA"/>
</dbReference>